<dbReference type="InterPro" id="IPR012334">
    <property type="entry name" value="Pectin_lyas_fold"/>
</dbReference>
<evidence type="ECO:0000256" key="11">
    <source>
        <dbReference type="ARBA" id="ARBA00057335"/>
    </source>
</evidence>
<keyword evidence="5 13" id="KW-0378">Hydrolase</keyword>
<evidence type="ECO:0000256" key="12">
    <source>
        <dbReference type="PROSITE-ProRule" id="PRU10040"/>
    </source>
</evidence>
<accession>A0ABC8R2J2</accession>
<keyword evidence="14" id="KW-0472">Membrane</keyword>
<dbReference type="AlphaFoldDB" id="A0ABC8R2J2"/>
<dbReference type="NCBIfam" id="TIGR01614">
    <property type="entry name" value="PME_inhib"/>
    <property type="match status" value="1"/>
</dbReference>
<gene>
    <name evidence="16" type="ORF">ILEXP_LOCUS6309</name>
</gene>
<dbReference type="InterPro" id="IPR011050">
    <property type="entry name" value="Pectin_lyase_fold/virulence"/>
</dbReference>
<feature type="domain" description="Pectinesterase inhibitor" evidence="15">
    <location>
        <begin position="66"/>
        <end position="217"/>
    </location>
</feature>
<protein>
    <recommendedName>
        <fullName evidence="4 13">Pectinesterase</fullName>
        <ecNumber evidence="4 13">3.1.1.11</ecNumber>
    </recommendedName>
</protein>
<evidence type="ECO:0000256" key="3">
    <source>
        <dbReference type="ARBA" id="ARBA00007786"/>
    </source>
</evidence>
<evidence type="ECO:0000313" key="16">
    <source>
        <dbReference type="EMBL" id="CAK9138955.1"/>
    </source>
</evidence>
<evidence type="ECO:0000256" key="2">
    <source>
        <dbReference type="ARBA" id="ARBA00006027"/>
    </source>
</evidence>
<keyword evidence="7" id="KW-1015">Disulfide bond</keyword>
<evidence type="ECO:0000256" key="9">
    <source>
        <dbReference type="ARBA" id="ARBA00023316"/>
    </source>
</evidence>
<dbReference type="Pfam" id="PF01095">
    <property type="entry name" value="Pectinesterase"/>
    <property type="match status" value="1"/>
</dbReference>
<dbReference type="InterPro" id="IPR000070">
    <property type="entry name" value="Pectinesterase_cat"/>
</dbReference>
<dbReference type="InterPro" id="IPR035513">
    <property type="entry name" value="Invertase/methylesterase_inhib"/>
</dbReference>
<dbReference type="FunFam" id="2.160.20.10:FF:000001">
    <property type="entry name" value="Pectinesterase"/>
    <property type="match status" value="1"/>
</dbReference>
<comment type="catalytic activity">
    <reaction evidence="10 13">
        <text>[(1-&gt;4)-alpha-D-galacturonosyl methyl ester](n) + n H2O = [(1-&gt;4)-alpha-D-galacturonosyl](n) + n methanol + n H(+)</text>
        <dbReference type="Rhea" id="RHEA:22380"/>
        <dbReference type="Rhea" id="RHEA-COMP:14570"/>
        <dbReference type="Rhea" id="RHEA-COMP:14573"/>
        <dbReference type="ChEBI" id="CHEBI:15377"/>
        <dbReference type="ChEBI" id="CHEBI:15378"/>
        <dbReference type="ChEBI" id="CHEBI:17790"/>
        <dbReference type="ChEBI" id="CHEBI:140522"/>
        <dbReference type="ChEBI" id="CHEBI:140523"/>
        <dbReference type="EC" id="3.1.1.11"/>
    </reaction>
</comment>
<evidence type="ECO:0000256" key="8">
    <source>
        <dbReference type="ARBA" id="ARBA00023180"/>
    </source>
</evidence>
<evidence type="ECO:0000256" key="6">
    <source>
        <dbReference type="ARBA" id="ARBA00023085"/>
    </source>
</evidence>
<comment type="function">
    <text evidence="11">Acts in the modification of cell walls via demethylesterification of cell wall pectin.</text>
</comment>
<comment type="pathway">
    <text evidence="1 13">Glycan metabolism; pectin degradation; 2-dehydro-3-deoxy-D-gluconate from pectin: step 1/5.</text>
</comment>
<dbReference type="CDD" id="cd15798">
    <property type="entry name" value="PMEI-like_3"/>
    <property type="match status" value="1"/>
</dbReference>
<organism evidence="16 17">
    <name type="scientific">Ilex paraguariensis</name>
    <name type="common">yerba mate</name>
    <dbReference type="NCBI Taxonomy" id="185542"/>
    <lineage>
        <taxon>Eukaryota</taxon>
        <taxon>Viridiplantae</taxon>
        <taxon>Streptophyta</taxon>
        <taxon>Embryophyta</taxon>
        <taxon>Tracheophyta</taxon>
        <taxon>Spermatophyta</taxon>
        <taxon>Magnoliopsida</taxon>
        <taxon>eudicotyledons</taxon>
        <taxon>Gunneridae</taxon>
        <taxon>Pentapetalae</taxon>
        <taxon>asterids</taxon>
        <taxon>campanulids</taxon>
        <taxon>Aquifoliales</taxon>
        <taxon>Aquifoliaceae</taxon>
        <taxon>Ilex</taxon>
    </lineage>
</organism>
<feature type="active site" evidence="12">
    <location>
        <position position="420"/>
    </location>
</feature>
<comment type="caution">
    <text evidence="16">The sequence shown here is derived from an EMBL/GenBank/DDBJ whole genome shotgun (WGS) entry which is preliminary data.</text>
</comment>
<evidence type="ECO:0000256" key="5">
    <source>
        <dbReference type="ARBA" id="ARBA00022801"/>
    </source>
</evidence>
<evidence type="ECO:0000256" key="10">
    <source>
        <dbReference type="ARBA" id="ARBA00047928"/>
    </source>
</evidence>
<reference evidence="16 17" key="1">
    <citation type="submission" date="2024-02" db="EMBL/GenBank/DDBJ databases">
        <authorList>
            <person name="Vignale AGUSTIN F."/>
            <person name="Sosa J E."/>
            <person name="Modenutti C."/>
        </authorList>
    </citation>
    <scope>NUCLEOTIDE SEQUENCE [LARGE SCALE GENOMIC DNA]</scope>
</reference>
<comment type="similarity">
    <text evidence="3">In the C-terminal section; belongs to the pectinesterase family.</text>
</comment>
<dbReference type="PANTHER" id="PTHR31707">
    <property type="entry name" value="PECTINESTERASE"/>
    <property type="match status" value="1"/>
</dbReference>
<evidence type="ECO:0000256" key="4">
    <source>
        <dbReference type="ARBA" id="ARBA00013229"/>
    </source>
</evidence>
<evidence type="ECO:0000256" key="7">
    <source>
        <dbReference type="ARBA" id="ARBA00023157"/>
    </source>
</evidence>
<dbReference type="PROSITE" id="PS00503">
    <property type="entry name" value="PECTINESTERASE_2"/>
    <property type="match status" value="1"/>
</dbReference>
<dbReference type="SUPFAM" id="SSF101148">
    <property type="entry name" value="Plant invertase/pectin methylesterase inhibitor"/>
    <property type="match status" value="1"/>
</dbReference>
<keyword evidence="9" id="KW-0961">Cell wall biogenesis/degradation</keyword>
<evidence type="ECO:0000256" key="14">
    <source>
        <dbReference type="SAM" id="Phobius"/>
    </source>
</evidence>
<name>A0ABC8R2J2_9AQUA</name>
<feature type="transmembrane region" description="Helical" evidence="14">
    <location>
        <begin position="26"/>
        <end position="47"/>
    </location>
</feature>
<keyword evidence="14" id="KW-0812">Transmembrane</keyword>
<dbReference type="Gene3D" id="1.20.140.40">
    <property type="entry name" value="Invertase/pectin methylesterase inhibitor family protein"/>
    <property type="match status" value="1"/>
</dbReference>
<dbReference type="GO" id="GO:0045490">
    <property type="term" value="P:pectin catabolic process"/>
    <property type="evidence" value="ECO:0007669"/>
    <property type="project" value="UniProtKB-UniRule"/>
</dbReference>
<dbReference type="SUPFAM" id="SSF51126">
    <property type="entry name" value="Pectin lyase-like"/>
    <property type="match status" value="1"/>
</dbReference>
<dbReference type="EMBL" id="CAUOFW020000925">
    <property type="protein sequence ID" value="CAK9138955.1"/>
    <property type="molecule type" value="Genomic_DNA"/>
</dbReference>
<dbReference type="Gene3D" id="2.160.20.10">
    <property type="entry name" value="Single-stranded right-handed beta-helix, Pectin lyase-like"/>
    <property type="match status" value="1"/>
</dbReference>
<dbReference type="SMART" id="SM00856">
    <property type="entry name" value="PMEI"/>
    <property type="match status" value="1"/>
</dbReference>
<comment type="similarity">
    <text evidence="2">In the N-terminal section; belongs to the PMEI family.</text>
</comment>
<keyword evidence="8" id="KW-0325">Glycoprotein</keyword>
<dbReference type="FunFam" id="1.20.140.40:FF:000001">
    <property type="entry name" value="Pectinesterase"/>
    <property type="match status" value="1"/>
</dbReference>
<dbReference type="GO" id="GO:0042545">
    <property type="term" value="P:cell wall modification"/>
    <property type="evidence" value="ECO:0007669"/>
    <property type="project" value="UniProtKB-UniRule"/>
</dbReference>
<evidence type="ECO:0000256" key="1">
    <source>
        <dbReference type="ARBA" id="ARBA00005184"/>
    </source>
</evidence>
<dbReference type="GO" id="GO:0030599">
    <property type="term" value="F:pectinesterase activity"/>
    <property type="evidence" value="ECO:0007669"/>
    <property type="project" value="UniProtKB-UniRule"/>
</dbReference>
<evidence type="ECO:0000256" key="13">
    <source>
        <dbReference type="RuleBase" id="RU000589"/>
    </source>
</evidence>
<dbReference type="Pfam" id="PF04043">
    <property type="entry name" value="PMEI"/>
    <property type="match status" value="1"/>
</dbReference>
<keyword evidence="17" id="KW-1185">Reference proteome</keyword>
<dbReference type="EC" id="3.1.1.11" evidence="4 13"/>
<keyword evidence="14" id="KW-1133">Transmembrane helix</keyword>
<keyword evidence="6 13" id="KW-0063">Aspartyl esterase</keyword>
<dbReference type="InterPro" id="IPR006501">
    <property type="entry name" value="Pectinesterase_inhib_dom"/>
</dbReference>
<proteinExistence type="inferred from homology"/>
<evidence type="ECO:0000313" key="17">
    <source>
        <dbReference type="Proteomes" id="UP001642360"/>
    </source>
</evidence>
<dbReference type="InterPro" id="IPR033131">
    <property type="entry name" value="Pectinesterase_Asp_AS"/>
</dbReference>
<dbReference type="Proteomes" id="UP001642360">
    <property type="component" value="Unassembled WGS sequence"/>
</dbReference>
<evidence type="ECO:0000259" key="15">
    <source>
        <dbReference type="SMART" id="SM00856"/>
    </source>
</evidence>
<sequence>MPPYASSMFEPLLTSRGRKMGSKKTITIISVSFVLLVAMVVFLAITFTHNDGQVASPTSSNGNISSSLKAVQVICQPTDYKETCENSLSAATNTSDPKELVQVAFNVAIKEIGDVMKSSLLLQQAAKDPKTIQAYKTCNKLLDDSVYDLGRSLDKFNSFDVSEFENVIADLKTWLSAAITFQGTCLDGFEKTTGDAGEKMKQLLKMSQELTRNGLVIVSELDQVLLTLNIPGFSRRLLSDKPEISSGEHPSWVENGKHRLLQATAASINADVVVAQDGSGKYKTISEALNDVPKKNNITFVIYIKAGVYEEHVVVGRDLWNVMFVGDGQTKTTITGSRSYGGNVDTYNSATVAVEGDQFMAKDIGFENTAGAINQQAVAIRVSADRSIFFNCQMDGYQDTVYAHAYRQFYRDCTISGTIDFIFGDPRAVFQNCKLIIRKPLDNQACMVTAQGREYEPAPTGIVLQNCHITADPEYFTAKMPIKSYLGRPWKMYSRTIIMHSKIDAIIDPEGWSPWQDTWALDTCWYAEFGNIGAGAGRTDRVRWPGIKKITPDEAASFTPSKFIEGETWVPLTGVAYVPGMMET</sequence>